<dbReference type="PROSITE" id="PS01124">
    <property type="entry name" value="HTH_ARAC_FAMILY_2"/>
    <property type="match status" value="1"/>
</dbReference>
<dbReference type="Gene3D" id="1.10.10.60">
    <property type="entry name" value="Homeodomain-like"/>
    <property type="match status" value="1"/>
</dbReference>
<keyword evidence="6" id="KW-1185">Reference proteome</keyword>
<name>A0A8J3LSV5_9ACTN</name>
<dbReference type="EMBL" id="BONJ01000039">
    <property type="protein sequence ID" value="GIG18255.1"/>
    <property type="molecule type" value="Genomic_DNA"/>
</dbReference>
<dbReference type="PANTHER" id="PTHR46796:SF15">
    <property type="entry name" value="BLL1074 PROTEIN"/>
    <property type="match status" value="1"/>
</dbReference>
<evidence type="ECO:0000259" key="4">
    <source>
        <dbReference type="PROSITE" id="PS01124"/>
    </source>
</evidence>
<accession>A0A8J3LSV5</accession>
<gene>
    <name evidence="5" type="ORF">Cme02nite_65870</name>
</gene>
<reference evidence="5" key="1">
    <citation type="submission" date="2021-01" db="EMBL/GenBank/DDBJ databases">
        <title>Whole genome shotgun sequence of Catellatospora methionotrophica NBRC 14553.</title>
        <authorList>
            <person name="Komaki H."/>
            <person name="Tamura T."/>
        </authorList>
    </citation>
    <scope>NUCLEOTIDE SEQUENCE</scope>
    <source>
        <strain evidence="5">NBRC 14553</strain>
    </source>
</reference>
<feature type="domain" description="HTH araC/xylS-type" evidence="4">
    <location>
        <begin position="151"/>
        <end position="253"/>
    </location>
</feature>
<dbReference type="GO" id="GO:0043565">
    <property type="term" value="F:sequence-specific DNA binding"/>
    <property type="evidence" value="ECO:0007669"/>
    <property type="project" value="InterPro"/>
</dbReference>
<evidence type="ECO:0000256" key="3">
    <source>
        <dbReference type="ARBA" id="ARBA00023163"/>
    </source>
</evidence>
<keyword evidence="2" id="KW-0238">DNA-binding</keyword>
<comment type="caution">
    <text evidence="5">The sequence shown here is derived from an EMBL/GenBank/DDBJ whole genome shotgun (WGS) entry which is preliminary data.</text>
</comment>
<dbReference type="Proteomes" id="UP000660339">
    <property type="component" value="Unassembled WGS sequence"/>
</dbReference>
<proteinExistence type="predicted"/>
<dbReference type="Pfam" id="PF12833">
    <property type="entry name" value="HTH_18"/>
    <property type="match status" value="1"/>
</dbReference>
<evidence type="ECO:0000313" key="6">
    <source>
        <dbReference type="Proteomes" id="UP000660339"/>
    </source>
</evidence>
<sequence length="272" mass="29674">MTIAEHVDGLPAPHLRPYVRQYLGYHYRGFAPGVHIGLPSPDLTVVLSFEEPTLVALAPDRTPDGFTALASGLTMAPAYIHHDGTQFGVQLALTPAGARALFGIPAAALAAAVAPLDLEPLTDRLRTASWPQRFALLDAALTHRLDPVRAAPELSYAWRAILRSGGTLRVGELAAQTGWSRRHLCNRFTAEFGVSPKDALRLVRFGRSTRLVREPHRRALAEIAAVCGYYDQAHLAREWREFAGVAPSHWAQVEELPINPSHDHAVTATLEA</sequence>
<keyword evidence="1" id="KW-0805">Transcription regulation</keyword>
<dbReference type="InterPro" id="IPR050204">
    <property type="entry name" value="AraC_XylS_family_regulators"/>
</dbReference>
<dbReference type="PANTHER" id="PTHR46796">
    <property type="entry name" value="HTH-TYPE TRANSCRIPTIONAL ACTIVATOR RHAS-RELATED"/>
    <property type="match status" value="1"/>
</dbReference>
<dbReference type="SMART" id="SM00342">
    <property type="entry name" value="HTH_ARAC"/>
    <property type="match status" value="1"/>
</dbReference>
<keyword evidence="3" id="KW-0804">Transcription</keyword>
<dbReference type="GO" id="GO:0003700">
    <property type="term" value="F:DNA-binding transcription factor activity"/>
    <property type="evidence" value="ECO:0007669"/>
    <property type="project" value="InterPro"/>
</dbReference>
<dbReference type="AlphaFoldDB" id="A0A8J3LSV5"/>
<evidence type="ECO:0000256" key="2">
    <source>
        <dbReference type="ARBA" id="ARBA00023125"/>
    </source>
</evidence>
<dbReference type="RefSeq" id="WP_166381047.1">
    <property type="nucleotide sequence ID" value="NZ_BAAATT010000019.1"/>
</dbReference>
<dbReference type="InterPro" id="IPR018060">
    <property type="entry name" value="HTH_AraC"/>
</dbReference>
<organism evidence="5 6">
    <name type="scientific">Catellatospora methionotrophica</name>
    <dbReference type="NCBI Taxonomy" id="121620"/>
    <lineage>
        <taxon>Bacteria</taxon>
        <taxon>Bacillati</taxon>
        <taxon>Actinomycetota</taxon>
        <taxon>Actinomycetes</taxon>
        <taxon>Micromonosporales</taxon>
        <taxon>Micromonosporaceae</taxon>
        <taxon>Catellatospora</taxon>
    </lineage>
</organism>
<evidence type="ECO:0000256" key="1">
    <source>
        <dbReference type="ARBA" id="ARBA00023015"/>
    </source>
</evidence>
<protein>
    <submittedName>
        <fullName evidence="5">AraC family transcriptional regulator</fullName>
    </submittedName>
</protein>
<evidence type="ECO:0000313" key="5">
    <source>
        <dbReference type="EMBL" id="GIG18255.1"/>
    </source>
</evidence>